<proteinExistence type="predicted"/>
<dbReference type="Gene3D" id="3.30.470.20">
    <property type="entry name" value="ATP-grasp fold, B domain"/>
    <property type="match status" value="1"/>
</dbReference>
<feature type="domain" description="Alpha-L-glutamate ligase-related protein ATP-grasp" evidence="1">
    <location>
        <begin position="105"/>
        <end position="362"/>
    </location>
</feature>
<dbReference type="Pfam" id="PF14397">
    <property type="entry name" value="ATPgrasp_ST"/>
    <property type="match status" value="1"/>
</dbReference>
<comment type="caution">
    <text evidence="2">The sequence shown here is derived from an EMBL/GenBank/DDBJ whole genome shotgun (WGS) entry which is preliminary data.</text>
</comment>
<name>A0A7W5ERI8_9GAMM</name>
<evidence type="ECO:0000313" key="3">
    <source>
        <dbReference type="Proteomes" id="UP000518892"/>
    </source>
</evidence>
<organism evidence="2 3">
    <name type="scientific">Halomonas stenophila</name>
    <dbReference type="NCBI Taxonomy" id="795312"/>
    <lineage>
        <taxon>Bacteria</taxon>
        <taxon>Pseudomonadati</taxon>
        <taxon>Pseudomonadota</taxon>
        <taxon>Gammaproteobacteria</taxon>
        <taxon>Oceanospirillales</taxon>
        <taxon>Halomonadaceae</taxon>
        <taxon>Halomonas</taxon>
    </lineage>
</organism>
<dbReference type="Proteomes" id="UP000518892">
    <property type="component" value="Unassembled WGS sequence"/>
</dbReference>
<dbReference type="EMBL" id="JACHXR010000002">
    <property type="protein sequence ID" value="MBB3230162.1"/>
    <property type="molecule type" value="Genomic_DNA"/>
</dbReference>
<protein>
    <recommendedName>
        <fullName evidence="1">Alpha-L-glutamate ligase-related protein ATP-grasp domain-containing protein</fullName>
    </recommendedName>
</protein>
<gene>
    <name evidence="2" type="ORF">FHR97_000996</name>
</gene>
<evidence type="ECO:0000259" key="1">
    <source>
        <dbReference type="Pfam" id="PF14397"/>
    </source>
</evidence>
<accession>A0A7W5ERI8</accession>
<dbReference type="SUPFAM" id="SSF56059">
    <property type="entry name" value="Glutathione synthetase ATP-binding domain-like"/>
    <property type="match status" value="1"/>
</dbReference>
<keyword evidence="3" id="KW-1185">Reference proteome</keyword>
<dbReference type="RefSeq" id="WP_183382664.1">
    <property type="nucleotide sequence ID" value="NZ_JACHXR010000002.1"/>
</dbReference>
<dbReference type="AlphaFoldDB" id="A0A7W5ERI8"/>
<reference evidence="2 3" key="1">
    <citation type="submission" date="2020-08" db="EMBL/GenBank/DDBJ databases">
        <title>Genomic Encyclopedia of Type Strains, Phase III (KMG-III): the genomes of soil and plant-associated and newly described type strains.</title>
        <authorList>
            <person name="Whitman W."/>
        </authorList>
    </citation>
    <scope>NUCLEOTIDE SEQUENCE [LARGE SCALE GENOMIC DNA]</scope>
    <source>
        <strain evidence="2 3">CECT 7744</strain>
    </source>
</reference>
<evidence type="ECO:0000313" key="2">
    <source>
        <dbReference type="EMBL" id="MBB3230162.1"/>
    </source>
</evidence>
<sequence length="383" mass="43018">MNEFAITACDPGGSAPLPDLPEDHHRHFMANLSGVERLSLLKRFTLDFHADPDLGKISEEQAELLYERGFLPEKIRLYGLNRDNIDLYLSDVQRWLTRLVNGPYSIVFNNKVLFTQVFGRYCRVPGIIAIFRNGRAIPYGELWDRIISGQDSGRMMVAKPLGGGGGGSVYFIRTDRHHAVIETNDEEGARVVVKVSELAEVLAAQEVPFILNDYIQQGDFTQALFPLTVNTLRVLVIRHPVTRQGQVIRAVQRIGTSESYPIDNFSLGGLSAEINLANGELSHAVAAEGKHAGKRWESHPDTGEKISEKRVPHWEDIKADICRLFENLPYIKYCGFDLIIDDDGFIVLEGNSYSQVRLFQMSSPLLDNQVLVDFYKSEGLLVT</sequence>
<dbReference type="InterPro" id="IPR039523">
    <property type="entry name" value="RimK-rel_E_lig_ATP-grasp"/>
</dbReference>